<accession>A0ACC3SM11</accession>
<organism evidence="1 2">
    <name type="scientific">Zalaria obscura</name>
    <dbReference type="NCBI Taxonomy" id="2024903"/>
    <lineage>
        <taxon>Eukaryota</taxon>
        <taxon>Fungi</taxon>
        <taxon>Dikarya</taxon>
        <taxon>Ascomycota</taxon>
        <taxon>Pezizomycotina</taxon>
        <taxon>Dothideomycetes</taxon>
        <taxon>Dothideomycetidae</taxon>
        <taxon>Dothideales</taxon>
        <taxon>Zalariaceae</taxon>
        <taxon>Zalaria</taxon>
    </lineage>
</organism>
<evidence type="ECO:0000313" key="2">
    <source>
        <dbReference type="Proteomes" id="UP001320706"/>
    </source>
</evidence>
<sequence>MAEFAETFPTFTIPTVTEENLTAFHSTHFSHAPLPSNFFVSAPEVVDIEEEDDGLGYYEDGMKRTLTDEQITMFRHSEIQQLLRQRRLQRERDADDDDNIDDMSQSATSAQVHQPTNQKRSQSASKGSIKRNWEQFVEQSDTNPDKFTHRRLARELDEQKAASVDLLYGDDDDSTAPKTTNTSHLAAPRNGPSPQKSSAPAQSQSQSTKQAFHWPVLGDATRMTDG</sequence>
<protein>
    <submittedName>
        <fullName evidence="1">Uncharacterized protein</fullName>
    </submittedName>
</protein>
<dbReference type="Proteomes" id="UP001320706">
    <property type="component" value="Unassembled WGS sequence"/>
</dbReference>
<comment type="caution">
    <text evidence="1">The sequence shown here is derived from an EMBL/GenBank/DDBJ whole genome shotgun (WGS) entry which is preliminary data.</text>
</comment>
<proteinExistence type="predicted"/>
<gene>
    <name evidence="1" type="ORF">M8818_000717</name>
</gene>
<reference evidence="1" key="1">
    <citation type="submission" date="2024-02" db="EMBL/GenBank/DDBJ databases">
        <title>Metagenome Assembled Genome of Zalaria obscura JY119.</title>
        <authorList>
            <person name="Vighnesh L."/>
            <person name="Jagadeeshwari U."/>
            <person name="Venkata Ramana C."/>
            <person name="Sasikala C."/>
        </authorList>
    </citation>
    <scope>NUCLEOTIDE SEQUENCE</scope>
    <source>
        <strain evidence="1">JY119</strain>
    </source>
</reference>
<dbReference type="EMBL" id="JAMKPW020000003">
    <property type="protein sequence ID" value="KAK8219743.1"/>
    <property type="molecule type" value="Genomic_DNA"/>
</dbReference>
<name>A0ACC3SM11_9PEZI</name>
<evidence type="ECO:0000313" key="1">
    <source>
        <dbReference type="EMBL" id="KAK8219743.1"/>
    </source>
</evidence>
<keyword evidence="2" id="KW-1185">Reference proteome</keyword>